<dbReference type="NCBIfam" id="TIGR01981">
    <property type="entry name" value="sufD"/>
    <property type="match status" value="1"/>
</dbReference>
<proteinExistence type="inferred from homology"/>
<dbReference type="InterPro" id="IPR000825">
    <property type="entry name" value="SUF_FeS_clus_asmbl_SufBD_core"/>
</dbReference>
<comment type="caution">
    <text evidence="4">The sequence shown here is derived from an EMBL/GenBank/DDBJ whole genome shotgun (WGS) entry which is preliminary data.</text>
</comment>
<dbReference type="Pfam" id="PF19295">
    <property type="entry name" value="SufBD_N"/>
    <property type="match status" value="1"/>
</dbReference>
<dbReference type="PANTHER" id="PTHR43575">
    <property type="entry name" value="PROTEIN ABCI7, CHLOROPLASTIC"/>
    <property type="match status" value="1"/>
</dbReference>
<evidence type="ECO:0000256" key="1">
    <source>
        <dbReference type="ARBA" id="ARBA00043967"/>
    </source>
</evidence>
<dbReference type="PANTHER" id="PTHR43575:SF1">
    <property type="entry name" value="PROTEIN ABCI7, CHLOROPLASTIC"/>
    <property type="match status" value="1"/>
</dbReference>
<keyword evidence="5" id="KW-1185">Reference proteome</keyword>
<organism evidence="4 5">
    <name type="scientific">Terrimicrobium sacchariphilum</name>
    <dbReference type="NCBI Taxonomy" id="690879"/>
    <lineage>
        <taxon>Bacteria</taxon>
        <taxon>Pseudomonadati</taxon>
        <taxon>Verrucomicrobiota</taxon>
        <taxon>Terrimicrobiia</taxon>
        <taxon>Terrimicrobiales</taxon>
        <taxon>Terrimicrobiaceae</taxon>
        <taxon>Terrimicrobium</taxon>
    </lineage>
</organism>
<feature type="domain" description="SUF system FeS cluster assembly SufBD N-terminal" evidence="3">
    <location>
        <begin position="8"/>
        <end position="160"/>
    </location>
</feature>
<gene>
    <name evidence="4" type="ORF">TSACC_2480</name>
</gene>
<dbReference type="GO" id="GO:0016226">
    <property type="term" value="P:iron-sulfur cluster assembly"/>
    <property type="evidence" value="ECO:0007669"/>
    <property type="project" value="InterPro"/>
</dbReference>
<evidence type="ECO:0000313" key="4">
    <source>
        <dbReference type="EMBL" id="GAT32083.1"/>
    </source>
</evidence>
<dbReference type="RefSeq" id="WP_075077936.1">
    <property type="nucleotide sequence ID" value="NZ_BDCO01000002.1"/>
</dbReference>
<accession>A0A146G3N3</accession>
<dbReference type="STRING" id="690879.TSACC_2480"/>
<protein>
    <submittedName>
        <fullName evidence="4">Fe-S cluster assembly protein SufD</fullName>
    </submittedName>
</protein>
<evidence type="ECO:0000259" key="2">
    <source>
        <dbReference type="Pfam" id="PF01458"/>
    </source>
</evidence>
<dbReference type="InterPro" id="IPR011542">
    <property type="entry name" value="SUF_FeS_clus_asmbl_SufD"/>
</dbReference>
<dbReference type="FunCoup" id="A0A146G3N3">
    <property type="interactions" value="371"/>
</dbReference>
<dbReference type="InterPro" id="IPR045595">
    <property type="entry name" value="SufBD_N"/>
</dbReference>
<name>A0A146G3N3_TERSA</name>
<comment type="similarity">
    <text evidence="1">Belongs to the iron-sulfur cluster assembly SufBD family.</text>
</comment>
<dbReference type="InterPro" id="IPR037284">
    <property type="entry name" value="SUF_FeS_clus_asmbl_SufBD_sf"/>
</dbReference>
<dbReference type="InParanoid" id="A0A146G3N3"/>
<evidence type="ECO:0000259" key="3">
    <source>
        <dbReference type="Pfam" id="PF19295"/>
    </source>
</evidence>
<dbReference type="Proteomes" id="UP000076023">
    <property type="component" value="Unassembled WGS sequence"/>
</dbReference>
<feature type="domain" description="SUF system FeS cluster assembly SufBD core" evidence="2">
    <location>
        <begin position="164"/>
        <end position="395"/>
    </location>
</feature>
<reference evidence="5" key="1">
    <citation type="journal article" date="2017" name="Genome Announc.">
        <title>Draft Genome Sequence of Terrimicrobium sacchariphilum NM-5T, a Facultative Anaerobic Soil Bacterium of the Class Spartobacteria.</title>
        <authorList>
            <person name="Qiu Y.L."/>
            <person name="Tourlousse D.M."/>
            <person name="Matsuura N."/>
            <person name="Ohashi A."/>
            <person name="Sekiguchi Y."/>
        </authorList>
    </citation>
    <scope>NUCLEOTIDE SEQUENCE [LARGE SCALE GENOMIC DNA]</scope>
    <source>
        <strain evidence="5">NM-5</strain>
    </source>
</reference>
<evidence type="ECO:0000313" key="5">
    <source>
        <dbReference type="Proteomes" id="UP000076023"/>
    </source>
</evidence>
<dbReference type="SUPFAM" id="SSF101960">
    <property type="entry name" value="Stabilizer of iron transporter SufD"/>
    <property type="match status" value="1"/>
</dbReference>
<dbReference type="Pfam" id="PF01458">
    <property type="entry name" value="SUFBD_core"/>
    <property type="match status" value="1"/>
</dbReference>
<sequence length="425" mass="46592">MSTTLDDNTIETTTPAWLAELQAAALKDYENTPAPTRRDEAWRYSDLSALNLDAFVEARPVESEGRLINSSRGVEQTAAKLVFGNNALLHCDTASLPAGVIVAPLDVAARDHAEIFRRYFMAQPVELGSHKYAALHKARVTGGTFVYVPANVEVALPIEVFHWVEGENASVFPHTLIICGENSKVTVLDYFQSSDNQRAFACGVNDLHLERGAKLNYVAVQNWSPTSLAFHINSTIVARDATSSALSLNFGGGFVRGESLSRLDGEGSRSEMLSINPLDGTRIVDQRTLQDHAAPGASSDLLYLNALDNASRSIFAGLIKVEEGAHRTDAYQKVRNLILSNDSEANSMPGLEILADDVRCTHGATSGEINEDELFYMQARGIRKEDGRRLIVNGFFQSLLERLESSPLREYLGRKVTERLGLPVQ</sequence>
<dbReference type="InterPro" id="IPR055346">
    <property type="entry name" value="Fe-S_cluster_assembly_SufBD"/>
</dbReference>
<dbReference type="AlphaFoldDB" id="A0A146G3N3"/>
<dbReference type="EMBL" id="BDCO01000002">
    <property type="protein sequence ID" value="GAT32083.1"/>
    <property type="molecule type" value="Genomic_DNA"/>
</dbReference>
<dbReference type="OrthoDB" id="9803529at2"/>